<protein>
    <submittedName>
        <fullName evidence="2">Metal-dependent hydrolase</fullName>
    </submittedName>
</protein>
<dbReference type="Proteomes" id="UP001595872">
    <property type="component" value="Unassembled WGS sequence"/>
</dbReference>
<sequence>MGDIKESTAVTFPSGAVAGRSRVVAALPVDGGYGVIVAETPFHPLDNSWPDQPGDTGVIRWDELELRVADCVTGAVPLADGALPPEDALPSEGARPTDRQRHADRERHTDRARHTDRERHADRAPLTDRARHVGSGRRTGSARISGRSRLAGGTLLTGDDIPVRRGDPDWAWLVVHVLERRVPEDEVVELDVEPVRREALSAGHTACHLMALALNRALADRWRKEPPRTDSLGRPDFDQLAIAASRIVPHGSVDTYRIGRSLRKRGFVAEGLAGALGDVEAAVNEQLAAWIAADATVRLDVPSPELAARRLWRCDLPEGTASLPCGGTHLRATGELSRARVRLELSDTGDELVVETRAETA</sequence>
<accession>A0ABV9TWM1</accession>
<dbReference type="Gene3D" id="3.30.980.10">
    <property type="entry name" value="Threonyl-trna Synthetase, Chain A, domain 2"/>
    <property type="match status" value="1"/>
</dbReference>
<proteinExistence type="predicted"/>
<reference evidence="3" key="1">
    <citation type="journal article" date="2019" name="Int. J. Syst. Evol. Microbiol.">
        <title>The Global Catalogue of Microorganisms (GCM) 10K type strain sequencing project: providing services to taxonomists for standard genome sequencing and annotation.</title>
        <authorList>
            <consortium name="The Broad Institute Genomics Platform"/>
            <consortium name="The Broad Institute Genome Sequencing Center for Infectious Disease"/>
            <person name="Wu L."/>
            <person name="Ma J."/>
        </authorList>
    </citation>
    <scope>NUCLEOTIDE SEQUENCE [LARGE SCALE GENOMIC DNA]</scope>
    <source>
        <strain evidence="3">KLKA75</strain>
    </source>
</reference>
<comment type="caution">
    <text evidence="2">The sequence shown here is derived from an EMBL/GenBank/DDBJ whole genome shotgun (WGS) entry which is preliminary data.</text>
</comment>
<gene>
    <name evidence="2" type="ORF">ACFPCY_14500</name>
</gene>
<organism evidence="2 3">
    <name type="scientific">Actinomadura gamaensis</name>
    <dbReference type="NCBI Taxonomy" id="1763541"/>
    <lineage>
        <taxon>Bacteria</taxon>
        <taxon>Bacillati</taxon>
        <taxon>Actinomycetota</taxon>
        <taxon>Actinomycetes</taxon>
        <taxon>Streptosporangiales</taxon>
        <taxon>Thermomonosporaceae</taxon>
        <taxon>Actinomadura</taxon>
    </lineage>
</organism>
<dbReference type="RefSeq" id="WP_378255293.1">
    <property type="nucleotide sequence ID" value="NZ_JBHSIT010000004.1"/>
</dbReference>
<keyword evidence="2" id="KW-0378">Hydrolase</keyword>
<dbReference type="EMBL" id="JBHSIT010000004">
    <property type="protein sequence ID" value="MFC4908538.1"/>
    <property type="molecule type" value="Genomic_DNA"/>
</dbReference>
<evidence type="ECO:0000256" key="1">
    <source>
        <dbReference type="SAM" id="MobiDB-lite"/>
    </source>
</evidence>
<evidence type="ECO:0000313" key="2">
    <source>
        <dbReference type="EMBL" id="MFC4908538.1"/>
    </source>
</evidence>
<dbReference type="InterPro" id="IPR018163">
    <property type="entry name" value="Thr/Ala-tRNA-synth_IIc_edit"/>
</dbReference>
<dbReference type="SUPFAM" id="SSF55186">
    <property type="entry name" value="ThrRS/AlaRS common domain"/>
    <property type="match status" value="1"/>
</dbReference>
<feature type="compositionally biased region" description="Basic and acidic residues" evidence="1">
    <location>
        <begin position="95"/>
        <end position="131"/>
    </location>
</feature>
<evidence type="ECO:0000313" key="3">
    <source>
        <dbReference type="Proteomes" id="UP001595872"/>
    </source>
</evidence>
<dbReference type="GO" id="GO:0016787">
    <property type="term" value="F:hydrolase activity"/>
    <property type="evidence" value="ECO:0007669"/>
    <property type="project" value="UniProtKB-KW"/>
</dbReference>
<name>A0ABV9TWM1_9ACTN</name>
<keyword evidence="3" id="KW-1185">Reference proteome</keyword>
<feature type="region of interest" description="Disordered" evidence="1">
    <location>
        <begin position="78"/>
        <end position="146"/>
    </location>
</feature>